<dbReference type="Gene3D" id="3.40.50.300">
    <property type="entry name" value="P-loop containing nucleotide triphosphate hydrolases"/>
    <property type="match status" value="2"/>
</dbReference>
<proteinExistence type="inferred from homology"/>
<dbReference type="CDD" id="cd18787">
    <property type="entry name" value="SF2_C_DEAD"/>
    <property type="match status" value="1"/>
</dbReference>
<dbReference type="InterPro" id="IPR001650">
    <property type="entry name" value="Helicase_C-like"/>
</dbReference>
<keyword evidence="6 11" id="KW-0067">ATP-binding</keyword>
<dbReference type="Pfam" id="PF00271">
    <property type="entry name" value="Helicase_C"/>
    <property type="match status" value="1"/>
</dbReference>
<dbReference type="SMART" id="SM00490">
    <property type="entry name" value="HELICc"/>
    <property type="match status" value="1"/>
</dbReference>
<dbReference type="VEuPathDB" id="FungiDB:SDRG_02096"/>
<dbReference type="GO" id="GO:0006397">
    <property type="term" value="P:mRNA processing"/>
    <property type="evidence" value="ECO:0007669"/>
    <property type="project" value="UniProtKB-KW"/>
</dbReference>
<dbReference type="EC" id="3.6.4.13" evidence="1"/>
<dbReference type="InterPro" id="IPR011545">
    <property type="entry name" value="DEAD/DEAH_box_helicase_dom"/>
</dbReference>
<dbReference type="SMART" id="SM00487">
    <property type="entry name" value="DEXDc"/>
    <property type="match status" value="1"/>
</dbReference>
<dbReference type="OrthoDB" id="196131at2759"/>
<feature type="region of interest" description="Disordered" evidence="12">
    <location>
        <begin position="67"/>
        <end position="123"/>
    </location>
</feature>
<gene>
    <name evidence="16" type="ORF">SDRG_02096</name>
</gene>
<feature type="short sequence motif" description="Q motif" evidence="10">
    <location>
        <begin position="304"/>
        <end position="332"/>
    </location>
</feature>
<sequence length="755" mass="85426">MDPTTMTDEGMDLTQEMEAISREKERVARIARVAEEKYAAKQKALEAEAKKPKFMTKAEREAAALARLQQQRTKTAPAVASTTPMPSASKYSKFDETSLDRHRDSERVKHDARSNRRPDAKAATPLLTDQEKELAQLKEQYLGKKVAKKKIIKASEKFAKNFQFDWDATDDTSTELNPLYKRREVNLLFGRGYMAGVDLREQRKRNNFITELTRKRQLELKADDEANGMSSELVARRQRERERELQRMQEREANREAESVKLAQSAALHWSEKALLDMSERDWRIFREDFDIILRGGRAPRPLRKWNEAVLPAPLFRAITEMGFERPSPIQMQGIPVGLERRDIIGIAETGSGKTAAFVIPIIAYLCQLPANMIARTADEGPLALIMAPTRELALQIEQETIKLAKYTTVGEGENAHMIKTVAVVGGQSKEEQAFKVREGIDIIIGTPGRLNDVIENRYLVLNQCNYVVLDEADRMIDMGFEQQVVDVLETMGGLLKSENEDELEQQLQVAENQFKFRVTMMFSATMPPEVERLAKTFLRHPSIVKIGDETSGKNKRIDQQVWFMPGGKKRSKLMETIRDVLRAPRASRDKTDAPKIIIFVNVKKECDTVARAVGSEGFRATILHGGKSQDQREDSLKGFRDGTYDLLVATDVAGRGLDIPDVTHVINYDVPTKIQNYCHRIGRTGRAGKEGVAISFLTDQDEEIMYDLKQYLEACEMPVPKELAHHAMAKAPAGARDEKGNVIAKTKRDTIIYS</sequence>
<name>T0QSD0_SAPDV</name>
<protein>
    <recommendedName>
        <fullName evidence="1">RNA helicase</fullName>
        <ecNumber evidence="1">3.6.4.13</ecNumber>
    </recommendedName>
</protein>
<dbReference type="GO" id="GO:0008380">
    <property type="term" value="P:RNA splicing"/>
    <property type="evidence" value="ECO:0007669"/>
    <property type="project" value="UniProtKB-KW"/>
</dbReference>
<evidence type="ECO:0000256" key="8">
    <source>
        <dbReference type="ARBA" id="ARBA00037954"/>
    </source>
</evidence>
<dbReference type="PROSITE" id="PS51192">
    <property type="entry name" value="HELICASE_ATP_BIND_1"/>
    <property type="match status" value="1"/>
</dbReference>
<dbReference type="RefSeq" id="XP_008605883.1">
    <property type="nucleotide sequence ID" value="XM_008607661.1"/>
</dbReference>
<evidence type="ECO:0000256" key="7">
    <source>
        <dbReference type="ARBA" id="ARBA00023187"/>
    </source>
</evidence>
<dbReference type="InParanoid" id="T0QSD0"/>
<dbReference type="GO" id="GO:0016787">
    <property type="term" value="F:hydrolase activity"/>
    <property type="evidence" value="ECO:0007669"/>
    <property type="project" value="UniProtKB-KW"/>
</dbReference>
<evidence type="ECO:0000313" key="17">
    <source>
        <dbReference type="Proteomes" id="UP000030762"/>
    </source>
</evidence>
<reference evidence="16 17" key="1">
    <citation type="submission" date="2012-04" db="EMBL/GenBank/DDBJ databases">
        <title>The Genome Sequence of Saprolegnia declina VS20.</title>
        <authorList>
            <consortium name="The Broad Institute Genome Sequencing Platform"/>
            <person name="Russ C."/>
            <person name="Nusbaum C."/>
            <person name="Tyler B."/>
            <person name="van West P."/>
            <person name="Dieguez-Uribeondo J."/>
            <person name="de Bruijn I."/>
            <person name="Tripathy S."/>
            <person name="Jiang R."/>
            <person name="Young S.K."/>
            <person name="Zeng Q."/>
            <person name="Gargeya S."/>
            <person name="Fitzgerald M."/>
            <person name="Haas B."/>
            <person name="Abouelleil A."/>
            <person name="Alvarado L."/>
            <person name="Arachchi H.M."/>
            <person name="Berlin A."/>
            <person name="Chapman S.B."/>
            <person name="Goldberg J."/>
            <person name="Griggs A."/>
            <person name="Gujja S."/>
            <person name="Hansen M."/>
            <person name="Howarth C."/>
            <person name="Imamovic A."/>
            <person name="Larimer J."/>
            <person name="McCowen C."/>
            <person name="Montmayeur A."/>
            <person name="Murphy C."/>
            <person name="Neiman D."/>
            <person name="Pearson M."/>
            <person name="Priest M."/>
            <person name="Roberts A."/>
            <person name="Saif S."/>
            <person name="Shea T."/>
            <person name="Sisk P."/>
            <person name="Sykes S."/>
            <person name="Wortman J."/>
            <person name="Nusbaum C."/>
            <person name="Birren B."/>
        </authorList>
    </citation>
    <scope>NUCLEOTIDE SEQUENCE [LARGE SCALE GENOMIC DNA]</scope>
    <source>
        <strain evidence="16 17">VS20</strain>
    </source>
</reference>
<dbReference type="PANTHER" id="PTHR47958">
    <property type="entry name" value="ATP-DEPENDENT RNA HELICASE DBP3"/>
    <property type="match status" value="1"/>
</dbReference>
<keyword evidence="4 11" id="KW-0378">Hydrolase</keyword>
<feature type="domain" description="DEAD-box RNA helicase Q" evidence="15">
    <location>
        <begin position="304"/>
        <end position="332"/>
    </location>
</feature>
<evidence type="ECO:0000256" key="6">
    <source>
        <dbReference type="ARBA" id="ARBA00022840"/>
    </source>
</evidence>
<accession>T0QSD0</accession>
<evidence type="ECO:0000259" key="13">
    <source>
        <dbReference type="PROSITE" id="PS51192"/>
    </source>
</evidence>
<feature type="domain" description="Helicase C-terminal" evidence="14">
    <location>
        <begin position="577"/>
        <end position="728"/>
    </location>
</feature>
<evidence type="ECO:0000256" key="12">
    <source>
        <dbReference type="SAM" id="MobiDB-lite"/>
    </source>
</evidence>
<comment type="catalytic activity">
    <reaction evidence="9">
        <text>ATP + H2O = ADP + phosphate + H(+)</text>
        <dbReference type="Rhea" id="RHEA:13065"/>
        <dbReference type="ChEBI" id="CHEBI:15377"/>
        <dbReference type="ChEBI" id="CHEBI:15378"/>
        <dbReference type="ChEBI" id="CHEBI:30616"/>
        <dbReference type="ChEBI" id="CHEBI:43474"/>
        <dbReference type="ChEBI" id="CHEBI:456216"/>
        <dbReference type="EC" id="3.6.4.13"/>
    </reaction>
</comment>
<evidence type="ECO:0000256" key="1">
    <source>
        <dbReference type="ARBA" id="ARBA00012552"/>
    </source>
</evidence>
<dbReference type="PROSITE" id="PS51194">
    <property type="entry name" value="HELICASE_CTER"/>
    <property type="match status" value="1"/>
</dbReference>
<evidence type="ECO:0000313" key="16">
    <source>
        <dbReference type="EMBL" id="EQC41039.1"/>
    </source>
</evidence>
<evidence type="ECO:0000256" key="10">
    <source>
        <dbReference type="PROSITE-ProRule" id="PRU00552"/>
    </source>
</evidence>
<dbReference type="GO" id="GO:0003724">
    <property type="term" value="F:RNA helicase activity"/>
    <property type="evidence" value="ECO:0007669"/>
    <property type="project" value="UniProtKB-EC"/>
</dbReference>
<dbReference type="InterPro" id="IPR000629">
    <property type="entry name" value="RNA-helicase_DEAD-box_CS"/>
</dbReference>
<evidence type="ECO:0000256" key="5">
    <source>
        <dbReference type="ARBA" id="ARBA00022806"/>
    </source>
</evidence>
<dbReference type="eggNOG" id="KOG0333">
    <property type="taxonomic scope" value="Eukaryota"/>
</dbReference>
<dbReference type="InterPro" id="IPR014001">
    <property type="entry name" value="Helicase_ATP-bd"/>
</dbReference>
<keyword evidence="3 11" id="KW-0547">Nucleotide-binding</keyword>
<feature type="domain" description="Helicase ATP-binding" evidence="13">
    <location>
        <begin position="335"/>
        <end position="545"/>
    </location>
</feature>
<feature type="compositionally biased region" description="Polar residues" evidence="12">
    <location>
        <begin position="80"/>
        <end position="90"/>
    </location>
</feature>
<dbReference type="SUPFAM" id="SSF52540">
    <property type="entry name" value="P-loop containing nucleoside triphosphate hydrolases"/>
    <property type="match status" value="1"/>
</dbReference>
<comment type="similarity">
    <text evidence="8">Belongs to the DEAD box helicase family. DDX23/PRP28 subfamily.</text>
</comment>
<evidence type="ECO:0000256" key="4">
    <source>
        <dbReference type="ARBA" id="ARBA00022801"/>
    </source>
</evidence>
<organism evidence="16 17">
    <name type="scientific">Saprolegnia diclina (strain VS20)</name>
    <dbReference type="NCBI Taxonomy" id="1156394"/>
    <lineage>
        <taxon>Eukaryota</taxon>
        <taxon>Sar</taxon>
        <taxon>Stramenopiles</taxon>
        <taxon>Oomycota</taxon>
        <taxon>Saprolegniomycetes</taxon>
        <taxon>Saprolegniales</taxon>
        <taxon>Saprolegniaceae</taxon>
        <taxon>Saprolegnia</taxon>
    </lineage>
</organism>
<dbReference type="PROSITE" id="PS00039">
    <property type="entry name" value="DEAD_ATP_HELICASE"/>
    <property type="match status" value="1"/>
</dbReference>
<dbReference type="CDD" id="cd17945">
    <property type="entry name" value="DEADc_DDX23"/>
    <property type="match status" value="1"/>
</dbReference>
<dbReference type="GO" id="GO:0005524">
    <property type="term" value="F:ATP binding"/>
    <property type="evidence" value="ECO:0007669"/>
    <property type="project" value="UniProtKB-KW"/>
</dbReference>
<dbReference type="Proteomes" id="UP000030762">
    <property type="component" value="Unassembled WGS sequence"/>
</dbReference>
<dbReference type="OMA" id="ARDIKHM"/>
<dbReference type="InterPro" id="IPR014014">
    <property type="entry name" value="RNA_helicase_DEAD_Q_motif"/>
</dbReference>
<dbReference type="InterPro" id="IPR057479">
    <property type="entry name" value="PRP28/DDX23-like_helical"/>
</dbReference>
<dbReference type="EMBL" id="JH767135">
    <property type="protein sequence ID" value="EQC41039.1"/>
    <property type="molecule type" value="Genomic_DNA"/>
</dbReference>
<dbReference type="AlphaFoldDB" id="T0QSD0"/>
<keyword evidence="7" id="KW-0508">mRNA splicing</keyword>
<evidence type="ECO:0000256" key="2">
    <source>
        <dbReference type="ARBA" id="ARBA00022664"/>
    </source>
</evidence>
<dbReference type="PROSITE" id="PS51195">
    <property type="entry name" value="Q_MOTIF"/>
    <property type="match status" value="1"/>
</dbReference>
<keyword evidence="2" id="KW-0507">mRNA processing</keyword>
<dbReference type="FunCoup" id="T0QSD0">
    <property type="interactions" value="537"/>
</dbReference>
<keyword evidence="17" id="KW-1185">Reference proteome</keyword>
<evidence type="ECO:0000256" key="3">
    <source>
        <dbReference type="ARBA" id="ARBA00022741"/>
    </source>
</evidence>
<feature type="compositionally biased region" description="Basic and acidic residues" evidence="12">
    <location>
        <begin position="92"/>
        <end position="120"/>
    </location>
</feature>
<evidence type="ECO:0000256" key="9">
    <source>
        <dbReference type="ARBA" id="ARBA00047984"/>
    </source>
</evidence>
<keyword evidence="5 11" id="KW-0347">Helicase</keyword>
<evidence type="ECO:0000259" key="14">
    <source>
        <dbReference type="PROSITE" id="PS51194"/>
    </source>
</evidence>
<dbReference type="InterPro" id="IPR027417">
    <property type="entry name" value="P-loop_NTPase"/>
</dbReference>
<dbReference type="GeneID" id="19942823"/>
<evidence type="ECO:0000259" key="15">
    <source>
        <dbReference type="PROSITE" id="PS51195"/>
    </source>
</evidence>
<dbReference type="STRING" id="1156394.T0QSD0"/>
<dbReference type="Pfam" id="PF00270">
    <property type="entry name" value="DEAD"/>
    <property type="match status" value="1"/>
</dbReference>
<dbReference type="Pfam" id="PF25430">
    <property type="entry name" value="DDX23"/>
    <property type="match status" value="1"/>
</dbReference>
<evidence type="ECO:0000256" key="11">
    <source>
        <dbReference type="RuleBase" id="RU000492"/>
    </source>
</evidence>
<dbReference type="GO" id="GO:0003676">
    <property type="term" value="F:nucleic acid binding"/>
    <property type="evidence" value="ECO:0007669"/>
    <property type="project" value="InterPro"/>
</dbReference>